<dbReference type="InterPro" id="IPR007627">
    <property type="entry name" value="RNA_pol_sigma70_r2"/>
</dbReference>
<dbReference type="AlphaFoldDB" id="A0A916JB96"/>
<sequence>MTDAVENIEREVDHLYRHSFGKMVASLMYFSKDIDLETAEDLVQDSFATAFYAWQNDGIPTNPGGWIFTVCRNKAINKIKASRRTRGFYDHEDFETEARVLSESVLEDQQLKMLFACANDELAPKVQVVITLKYVVNLKVEAISKILGMSIDGVDKLLLRARQKIRNEKILLTEPDPSTLAGRLPIVHKMIYLLFNEGYKSSWGKEILREELCEEALILNKSLLDSGIGNKETAALHSLMLFNAARFKARFGSRGELLDLEEQDRSLWNRDLIMYGAKFMAQSRGGRISQYQYEATIAYLHCIAKDFQTTDWSAISDIYKQLLQLYPNPFVELSYAISLYYAGQKGKARRILHDLKQQPFLNQYYLLNATLGKISLMDGNLAAAKDYFEKTIRQTDFQVEKDYVQRLLSRIALISS</sequence>
<dbReference type="InterPro" id="IPR036388">
    <property type="entry name" value="WH-like_DNA-bd_sf"/>
</dbReference>
<dbReference type="PANTHER" id="PTHR47756:SF2">
    <property type="entry name" value="BLL6612 PROTEIN"/>
    <property type="match status" value="1"/>
</dbReference>
<evidence type="ECO:0000313" key="5">
    <source>
        <dbReference type="Proteomes" id="UP000680038"/>
    </source>
</evidence>
<evidence type="ECO:0000259" key="2">
    <source>
        <dbReference type="Pfam" id="PF08281"/>
    </source>
</evidence>
<dbReference type="Proteomes" id="UP000680038">
    <property type="component" value="Unassembled WGS sequence"/>
</dbReference>
<feature type="domain" description="RNA polymerase sigma factor 70 region 4 type 2" evidence="2">
    <location>
        <begin position="118"/>
        <end position="165"/>
    </location>
</feature>
<dbReference type="RefSeq" id="WP_215238630.1">
    <property type="nucleotide sequence ID" value="NZ_CAJRAF010000002.1"/>
</dbReference>
<dbReference type="PANTHER" id="PTHR47756">
    <property type="entry name" value="BLL6612 PROTEIN-RELATED"/>
    <property type="match status" value="1"/>
</dbReference>
<evidence type="ECO:0000259" key="1">
    <source>
        <dbReference type="Pfam" id="PF04542"/>
    </source>
</evidence>
<accession>A0A916JB96</accession>
<dbReference type="SUPFAM" id="SSF88659">
    <property type="entry name" value="Sigma3 and sigma4 domains of RNA polymerase sigma factors"/>
    <property type="match status" value="1"/>
</dbReference>
<dbReference type="Pfam" id="PF08281">
    <property type="entry name" value="Sigma70_r4_2"/>
    <property type="match status" value="1"/>
</dbReference>
<evidence type="ECO:0000313" key="4">
    <source>
        <dbReference type="EMBL" id="CAG4998178.1"/>
    </source>
</evidence>
<dbReference type="InterPro" id="IPR046531">
    <property type="entry name" value="DUF6596"/>
</dbReference>
<organism evidence="4 5">
    <name type="scientific">Dyadobacter helix</name>
    <dbReference type="NCBI Taxonomy" id="2822344"/>
    <lineage>
        <taxon>Bacteria</taxon>
        <taxon>Pseudomonadati</taxon>
        <taxon>Bacteroidota</taxon>
        <taxon>Cytophagia</taxon>
        <taxon>Cytophagales</taxon>
        <taxon>Spirosomataceae</taxon>
        <taxon>Dyadobacter</taxon>
    </lineage>
</organism>
<dbReference type="InterPro" id="IPR013325">
    <property type="entry name" value="RNA_pol_sigma_r2"/>
</dbReference>
<dbReference type="InterPro" id="IPR014284">
    <property type="entry name" value="RNA_pol_sigma-70_dom"/>
</dbReference>
<gene>
    <name evidence="4" type="ORF">DYBT9275_01946</name>
</gene>
<dbReference type="GO" id="GO:0016987">
    <property type="term" value="F:sigma factor activity"/>
    <property type="evidence" value="ECO:0007669"/>
    <property type="project" value="InterPro"/>
</dbReference>
<dbReference type="GO" id="GO:0006352">
    <property type="term" value="P:DNA-templated transcription initiation"/>
    <property type="evidence" value="ECO:0007669"/>
    <property type="project" value="InterPro"/>
</dbReference>
<dbReference type="Pfam" id="PF20239">
    <property type="entry name" value="DUF6596"/>
    <property type="match status" value="1"/>
</dbReference>
<dbReference type="SUPFAM" id="SSF88946">
    <property type="entry name" value="Sigma2 domain of RNA polymerase sigma factors"/>
    <property type="match status" value="1"/>
</dbReference>
<feature type="domain" description="RNA polymerase sigma-70 region 2" evidence="1">
    <location>
        <begin position="33"/>
        <end position="85"/>
    </location>
</feature>
<reference evidence="4" key="1">
    <citation type="submission" date="2021-04" db="EMBL/GenBank/DDBJ databases">
        <authorList>
            <person name="Rodrigo-Torres L."/>
            <person name="Arahal R. D."/>
            <person name="Lucena T."/>
        </authorList>
    </citation>
    <scope>NUCLEOTIDE SEQUENCE</scope>
    <source>
        <strain evidence="4">CECT 9275</strain>
    </source>
</reference>
<dbReference type="Gene3D" id="1.10.10.10">
    <property type="entry name" value="Winged helix-like DNA-binding domain superfamily/Winged helix DNA-binding domain"/>
    <property type="match status" value="1"/>
</dbReference>
<dbReference type="Gene3D" id="1.10.1740.10">
    <property type="match status" value="1"/>
</dbReference>
<dbReference type="InterPro" id="IPR013249">
    <property type="entry name" value="RNA_pol_sigma70_r4_t2"/>
</dbReference>
<dbReference type="NCBIfam" id="TIGR02937">
    <property type="entry name" value="sigma70-ECF"/>
    <property type="match status" value="1"/>
</dbReference>
<feature type="domain" description="DUF6596" evidence="3">
    <location>
        <begin position="183"/>
        <end position="283"/>
    </location>
</feature>
<dbReference type="Pfam" id="PF04542">
    <property type="entry name" value="Sigma70_r2"/>
    <property type="match status" value="1"/>
</dbReference>
<proteinExistence type="predicted"/>
<protein>
    <recommendedName>
        <fullName evidence="6">RNA polymerase sigma-70 factor, ECF subfamily</fullName>
    </recommendedName>
</protein>
<keyword evidence="5" id="KW-1185">Reference proteome</keyword>
<evidence type="ECO:0008006" key="6">
    <source>
        <dbReference type="Google" id="ProtNLM"/>
    </source>
</evidence>
<name>A0A916JB96_9BACT</name>
<dbReference type="GO" id="GO:0003677">
    <property type="term" value="F:DNA binding"/>
    <property type="evidence" value="ECO:0007669"/>
    <property type="project" value="InterPro"/>
</dbReference>
<evidence type="ECO:0000259" key="3">
    <source>
        <dbReference type="Pfam" id="PF20239"/>
    </source>
</evidence>
<comment type="caution">
    <text evidence="4">The sequence shown here is derived from an EMBL/GenBank/DDBJ whole genome shotgun (WGS) entry which is preliminary data.</text>
</comment>
<dbReference type="EMBL" id="CAJRAF010000002">
    <property type="protein sequence ID" value="CAG4998178.1"/>
    <property type="molecule type" value="Genomic_DNA"/>
</dbReference>
<dbReference type="InterPro" id="IPR013324">
    <property type="entry name" value="RNA_pol_sigma_r3/r4-like"/>
</dbReference>